<dbReference type="InterPro" id="IPR051012">
    <property type="entry name" value="CellSynth/LPSAsmb/PSIAsmb"/>
</dbReference>
<dbReference type="AlphaFoldDB" id="A0AAU7KJM8"/>
<evidence type="ECO:0000256" key="1">
    <source>
        <dbReference type="ARBA" id="ARBA00022737"/>
    </source>
</evidence>
<dbReference type="InterPro" id="IPR013360">
    <property type="entry name" value="Pilus_4_PilW"/>
</dbReference>
<dbReference type="RefSeq" id="WP_253555274.1">
    <property type="nucleotide sequence ID" value="NZ_CP098827.1"/>
</dbReference>
<feature type="repeat" description="TPR" evidence="3">
    <location>
        <begin position="76"/>
        <end position="109"/>
    </location>
</feature>
<dbReference type="InterPro" id="IPR019734">
    <property type="entry name" value="TPR_rpt"/>
</dbReference>
<gene>
    <name evidence="5" type="primary">pilW</name>
    <name evidence="5" type="ORF">NFG58_02985</name>
</gene>
<sequence length="243" mass="26162">MTCQADSSSAGLRGLVIGLAIALPLTLAGCAVAVPQSDESPAVAYRNLGEAYLRQGNLPRATAALDRAVSLDPDDAAALQALALIHQRQGEAALADEFFRRALDEDPNFTRARNNYAAFLYDRGQTGEACEQLEQASHDIHYAHRAQLFANLGRCRWELGEVETARAALERSQRIDSSLPASHLTLAELEYAQGNLMRARSQLDRFVSQAGWTTAARQLAASLGDADTGARSSAEPDQPSRAL</sequence>
<dbReference type="PANTHER" id="PTHR45586">
    <property type="entry name" value="TPR REPEAT-CONTAINING PROTEIN PA4667"/>
    <property type="match status" value="1"/>
</dbReference>
<keyword evidence="2 3" id="KW-0802">TPR repeat</keyword>
<accession>A0AAU7KJM8</accession>
<dbReference type="NCBIfam" id="TIGR02521">
    <property type="entry name" value="type_IV_pilW"/>
    <property type="match status" value="1"/>
</dbReference>
<protein>
    <submittedName>
        <fullName evidence="5">Type IV pilus biogenesis/stability protein PilW</fullName>
    </submittedName>
</protein>
<dbReference type="Gene3D" id="1.25.40.10">
    <property type="entry name" value="Tetratricopeptide repeat domain"/>
    <property type="match status" value="1"/>
</dbReference>
<dbReference type="SMART" id="SM00028">
    <property type="entry name" value="TPR"/>
    <property type="match status" value="3"/>
</dbReference>
<dbReference type="PANTHER" id="PTHR45586:SF1">
    <property type="entry name" value="LIPOPOLYSACCHARIDE ASSEMBLY PROTEIN B"/>
    <property type="match status" value="1"/>
</dbReference>
<evidence type="ECO:0000256" key="4">
    <source>
        <dbReference type="SAM" id="MobiDB-lite"/>
    </source>
</evidence>
<evidence type="ECO:0000313" key="5">
    <source>
        <dbReference type="EMBL" id="XBO71697.1"/>
    </source>
</evidence>
<proteinExistence type="predicted"/>
<name>A0AAU7KJM8_9GAMM</name>
<dbReference type="Pfam" id="PF13432">
    <property type="entry name" value="TPR_16"/>
    <property type="match status" value="1"/>
</dbReference>
<organism evidence="5">
    <name type="scientific">Halomonas sp. RT37</name>
    <dbReference type="NCBI Taxonomy" id="2950872"/>
    <lineage>
        <taxon>Bacteria</taxon>
        <taxon>Pseudomonadati</taxon>
        <taxon>Pseudomonadota</taxon>
        <taxon>Gammaproteobacteria</taxon>
        <taxon>Oceanospirillales</taxon>
        <taxon>Halomonadaceae</taxon>
        <taxon>Halomonas</taxon>
    </lineage>
</organism>
<dbReference type="Pfam" id="PF07721">
    <property type="entry name" value="TPR_4"/>
    <property type="match status" value="1"/>
</dbReference>
<feature type="repeat" description="TPR" evidence="3">
    <location>
        <begin position="42"/>
        <end position="75"/>
    </location>
</feature>
<dbReference type="InterPro" id="IPR011990">
    <property type="entry name" value="TPR-like_helical_dom_sf"/>
</dbReference>
<dbReference type="PROSITE" id="PS50293">
    <property type="entry name" value="TPR_REGION"/>
    <property type="match status" value="1"/>
</dbReference>
<dbReference type="Pfam" id="PF13181">
    <property type="entry name" value="TPR_8"/>
    <property type="match status" value="1"/>
</dbReference>
<dbReference type="SUPFAM" id="SSF48452">
    <property type="entry name" value="TPR-like"/>
    <property type="match status" value="1"/>
</dbReference>
<dbReference type="EMBL" id="CP098827">
    <property type="protein sequence ID" value="XBO71697.1"/>
    <property type="molecule type" value="Genomic_DNA"/>
</dbReference>
<feature type="region of interest" description="Disordered" evidence="4">
    <location>
        <begin position="223"/>
        <end position="243"/>
    </location>
</feature>
<reference evidence="5" key="1">
    <citation type="submission" date="2022-06" db="EMBL/GenBank/DDBJ databases">
        <title>A novel DMS-producing enzyme.</title>
        <authorList>
            <person name="Zhang Y."/>
        </authorList>
    </citation>
    <scope>NUCLEOTIDE SEQUENCE</scope>
    <source>
        <strain evidence="5">RT37</strain>
    </source>
</reference>
<evidence type="ECO:0000256" key="2">
    <source>
        <dbReference type="ARBA" id="ARBA00022803"/>
    </source>
</evidence>
<dbReference type="InterPro" id="IPR011717">
    <property type="entry name" value="TPR-4"/>
</dbReference>
<evidence type="ECO:0000256" key="3">
    <source>
        <dbReference type="PROSITE-ProRule" id="PRU00339"/>
    </source>
</evidence>
<dbReference type="PROSITE" id="PS50005">
    <property type="entry name" value="TPR"/>
    <property type="match status" value="2"/>
</dbReference>
<keyword evidence="1" id="KW-0677">Repeat</keyword>
<dbReference type="GO" id="GO:0042802">
    <property type="term" value="F:identical protein binding"/>
    <property type="evidence" value="ECO:0007669"/>
    <property type="project" value="InterPro"/>
</dbReference>